<protein>
    <recommendedName>
        <fullName evidence="3">Helix-turn-helix domain-containing protein</fullName>
    </recommendedName>
</protein>
<sequence length="224" mass="24152">MSRGPVIDGKRRSCDDFCMELTVADAAQIAGVSLRTVQRALGDGRLGMARVLGRQVTTDDLAVQAWVRTTSRGRKWSSRTLEAAIDLLSGGQGDSVSSSERSRLRAALREMTARQIASSSWIGTWSRYRTLGEVDAHLIGPSIADLSALGIVAGESWMRFAEVVDLDQFEASQPVAADPDGDLVVIERPHDNRGARWLVDTYVLGDARESAAAASELESVAHAL</sequence>
<dbReference type="EMBL" id="JADEYR010000001">
    <property type="protein sequence ID" value="MBE9403005.1"/>
    <property type="molecule type" value="Genomic_DNA"/>
</dbReference>
<proteinExistence type="predicted"/>
<evidence type="ECO:0000313" key="1">
    <source>
        <dbReference type="EMBL" id="MBE9403005.1"/>
    </source>
</evidence>
<dbReference type="Proteomes" id="UP000644727">
    <property type="component" value="Unassembled WGS sequence"/>
</dbReference>
<accession>A0ABR9W0N6</accession>
<evidence type="ECO:0008006" key="3">
    <source>
        <dbReference type="Google" id="ProtNLM"/>
    </source>
</evidence>
<dbReference type="RefSeq" id="WP_193864733.1">
    <property type="nucleotide sequence ID" value="NZ_JADEYR010000001.1"/>
</dbReference>
<reference evidence="1 2" key="1">
    <citation type="submission" date="2020-10" db="EMBL/GenBank/DDBJ databases">
        <title>Draft genome and description of Brachybacterium epidermidis sp nov.</title>
        <authorList>
            <person name="Boxberger M."/>
            <person name="La Scola B."/>
        </authorList>
    </citation>
    <scope>NUCLEOTIDE SEQUENCE [LARGE SCALE GENOMIC DNA]</scope>
    <source>
        <strain evidence="1 2">Marseille-Q2903</strain>
    </source>
</reference>
<gene>
    <name evidence="1" type="ORF">IOE58_01900</name>
</gene>
<organism evidence="1 2">
    <name type="scientific">Brachybacterium epidermidis</name>
    <dbReference type="NCBI Taxonomy" id="2781983"/>
    <lineage>
        <taxon>Bacteria</taxon>
        <taxon>Bacillati</taxon>
        <taxon>Actinomycetota</taxon>
        <taxon>Actinomycetes</taxon>
        <taxon>Micrococcales</taxon>
        <taxon>Dermabacteraceae</taxon>
        <taxon>Brachybacterium</taxon>
    </lineage>
</organism>
<evidence type="ECO:0000313" key="2">
    <source>
        <dbReference type="Proteomes" id="UP000644727"/>
    </source>
</evidence>
<comment type="caution">
    <text evidence="1">The sequence shown here is derived from an EMBL/GenBank/DDBJ whole genome shotgun (WGS) entry which is preliminary data.</text>
</comment>
<name>A0ABR9W0N6_9MICO</name>
<keyword evidence="2" id="KW-1185">Reference proteome</keyword>